<feature type="domain" description="Peripheral subunit-binding (PSBD)" evidence="6">
    <location>
        <begin position="100"/>
        <end position="137"/>
    </location>
</feature>
<feature type="domain" description="Lipoyl-binding" evidence="5">
    <location>
        <begin position="1"/>
        <end position="51"/>
    </location>
</feature>
<reference evidence="7" key="1">
    <citation type="submission" date="2021-04" db="EMBL/GenBank/DDBJ databases">
        <authorList>
            <consortium name="Molecular Ecology Group"/>
        </authorList>
    </citation>
    <scope>NUCLEOTIDE SEQUENCE</scope>
</reference>
<dbReference type="Gene3D" id="2.40.50.100">
    <property type="match status" value="1"/>
</dbReference>
<proteinExistence type="inferred from homology"/>
<gene>
    <name evidence="7" type="ORF">CUNI_LOCUS3901</name>
</gene>
<dbReference type="PROSITE" id="PS50968">
    <property type="entry name" value="BIOTINYL_LIPOYL"/>
    <property type="match status" value="1"/>
</dbReference>
<comment type="caution">
    <text evidence="7">The sequence shown here is derived from an EMBL/GenBank/DDBJ whole genome shotgun (WGS) entry which is preliminary data.</text>
</comment>
<dbReference type="AlphaFoldDB" id="A0A8S3YNH3"/>
<dbReference type="GO" id="GO:0016746">
    <property type="term" value="F:acyltransferase activity"/>
    <property type="evidence" value="ECO:0007669"/>
    <property type="project" value="UniProtKB-KW"/>
</dbReference>
<dbReference type="InterPro" id="IPR011053">
    <property type="entry name" value="Single_hybrid_motif"/>
</dbReference>
<evidence type="ECO:0000259" key="6">
    <source>
        <dbReference type="PROSITE" id="PS51826"/>
    </source>
</evidence>
<dbReference type="GO" id="GO:0005739">
    <property type="term" value="C:mitochondrion"/>
    <property type="evidence" value="ECO:0007669"/>
    <property type="project" value="TreeGrafter"/>
</dbReference>
<keyword evidence="8" id="KW-1185">Reference proteome</keyword>
<dbReference type="Proteomes" id="UP000678393">
    <property type="component" value="Unassembled WGS sequence"/>
</dbReference>
<keyword evidence="2 3" id="KW-0450">Lipoyl</keyword>
<dbReference type="PANTHER" id="PTHR23151:SF90">
    <property type="entry name" value="DIHYDROLIPOYLLYSINE-RESIDUE ACETYLTRANSFERASE COMPONENT OF PYRUVATE DEHYDROGENASE COMPLEX, MITOCHONDRIAL-RELATED"/>
    <property type="match status" value="1"/>
</dbReference>
<dbReference type="InterPro" id="IPR036625">
    <property type="entry name" value="E3-bd_dom_sf"/>
</dbReference>
<dbReference type="Pfam" id="PF02817">
    <property type="entry name" value="E3_binding"/>
    <property type="match status" value="1"/>
</dbReference>
<dbReference type="InterPro" id="IPR045257">
    <property type="entry name" value="E2/Pdx1"/>
</dbReference>
<dbReference type="Pfam" id="PF00364">
    <property type="entry name" value="Biotin_lipoyl"/>
    <property type="match status" value="1"/>
</dbReference>
<evidence type="ECO:0000256" key="4">
    <source>
        <dbReference type="SAM" id="MobiDB-lite"/>
    </source>
</evidence>
<evidence type="ECO:0000313" key="8">
    <source>
        <dbReference type="Proteomes" id="UP000678393"/>
    </source>
</evidence>
<comment type="cofactor">
    <cofactor evidence="3">
        <name>(R)-lipoate</name>
        <dbReference type="ChEBI" id="CHEBI:83088"/>
    </cofactor>
</comment>
<dbReference type="CDD" id="cd06849">
    <property type="entry name" value="lipoyl_domain"/>
    <property type="match status" value="1"/>
</dbReference>
<keyword evidence="3" id="KW-0012">Acyltransferase</keyword>
<keyword evidence="3" id="KW-0808">Transferase</keyword>
<dbReference type="Gene3D" id="4.10.320.10">
    <property type="entry name" value="E3-binding domain"/>
    <property type="match status" value="1"/>
</dbReference>
<dbReference type="EC" id="2.3.1.-" evidence="3"/>
<dbReference type="SUPFAM" id="SSF51230">
    <property type="entry name" value="Single hybrid motif"/>
    <property type="match status" value="1"/>
</dbReference>
<comment type="similarity">
    <text evidence="1 3">Belongs to the 2-oxoacid dehydrogenase family.</text>
</comment>
<feature type="region of interest" description="Disordered" evidence="4">
    <location>
        <begin position="146"/>
        <end position="170"/>
    </location>
</feature>
<sequence length="406" mass="43120">DPVSPGDVLCDIETDKAVISMDTEETGVLAKILAPDNSKDVVVGSLIALLVEEGDDWKSVQIPADAGAKPQPVAAAAASAPTTVPVGKPQPVATVEHSHLMGPSVKKLLHEYNIESSAVPATGRSGVLLKGDVLDYITAKNLKRVDQRAAGPAQSPSSSKPVQTPVASSPASANYVDIPLTNMRRTIARRLTESKTTIPHAYASIESDVGAVTELRKTLTNEGIKVSVNDFIIKAAALALQRVPRVNAIWANEGPQLSQTVDISVAVATPNGLITPIVRGATYLTVDQISRTVKELAVKARDGKLQLHEFQGGSFSISNLGMFGISEFTAVINPPQIAILAVGTSRPVATMNGNRHRMTVTMSYDSRAISEIEATQWLQEFRNVMENPKSMLSGTNLDAEAEAFAF</sequence>
<dbReference type="InterPro" id="IPR000089">
    <property type="entry name" value="Biotin_lipoyl"/>
</dbReference>
<protein>
    <recommendedName>
        <fullName evidence="3">Dihydrolipoamide acetyltransferase component of pyruvate dehydrogenase complex</fullName>
        <ecNumber evidence="3">2.3.1.-</ecNumber>
    </recommendedName>
</protein>
<evidence type="ECO:0000313" key="7">
    <source>
        <dbReference type="EMBL" id="CAG5118343.1"/>
    </source>
</evidence>
<dbReference type="GO" id="GO:0006086">
    <property type="term" value="P:pyruvate decarboxylation to acetyl-CoA"/>
    <property type="evidence" value="ECO:0007669"/>
    <property type="project" value="InterPro"/>
</dbReference>
<evidence type="ECO:0000256" key="2">
    <source>
        <dbReference type="ARBA" id="ARBA00022823"/>
    </source>
</evidence>
<dbReference type="PANTHER" id="PTHR23151">
    <property type="entry name" value="DIHYDROLIPOAMIDE ACETYL/SUCCINYL-TRANSFERASE-RELATED"/>
    <property type="match status" value="1"/>
</dbReference>
<feature type="compositionally biased region" description="Polar residues" evidence="4">
    <location>
        <begin position="154"/>
        <end position="170"/>
    </location>
</feature>
<dbReference type="InterPro" id="IPR001078">
    <property type="entry name" value="2-oxoacid_DH_actylTfrase"/>
</dbReference>
<dbReference type="SUPFAM" id="SSF47005">
    <property type="entry name" value="Peripheral subunit-binding domain of 2-oxo acid dehydrogenase complex"/>
    <property type="match status" value="1"/>
</dbReference>
<evidence type="ECO:0000259" key="5">
    <source>
        <dbReference type="PROSITE" id="PS50968"/>
    </source>
</evidence>
<organism evidence="7 8">
    <name type="scientific">Candidula unifasciata</name>
    <dbReference type="NCBI Taxonomy" id="100452"/>
    <lineage>
        <taxon>Eukaryota</taxon>
        <taxon>Metazoa</taxon>
        <taxon>Spiralia</taxon>
        <taxon>Lophotrochozoa</taxon>
        <taxon>Mollusca</taxon>
        <taxon>Gastropoda</taxon>
        <taxon>Heterobranchia</taxon>
        <taxon>Euthyneura</taxon>
        <taxon>Panpulmonata</taxon>
        <taxon>Eupulmonata</taxon>
        <taxon>Stylommatophora</taxon>
        <taxon>Helicina</taxon>
        <taxon>Helicoidea</taxon>
        <taxon>Geomitridae</taxon>
        <taxon>Candidula</taxon>
    </lineage>
</organism>
<feature type="non-terminal residue" evidence="7">
    <location>
        <position position="406"/>
    </location>
</feature>
<dbReference type="PROSITE" id="PS51826">
    <property type="entry name" value="PSBD"/>
    <property type="match status" value="1"/>
</dbReference>
<dbReference type="InterPro" id="IPR004167">
    <property type="entry name" value="PSBD"/>
</dbReference>
<dbReference type="OrthoDB" id="537444at2759"/>
<dbReference type="Gene3D" id="3.30.559.10">
    <property type="entry name" value="Chloramphenicol acetyltransferase-like domain"/>
    <property type="match status" value="1"/>
</dbReference>
<dbReference type="InterPro" id="IPR023213">
    <property type="entry name" value="CAT-like_dom_sf"/>
</dbReference>
<evidence type="ECO:0000256" key="1">
    <source>
        <dbReference type="ARBA" id="ARBA00007317"/>
    </source>
</evidence>
<dbReference type="SUPFAM" id="SSF52777">
    <property type="entry name" value="CoA-dependent acyltransferases"/>
    <property type="match status" value="1"/>
</dbReference>
<dbReference type="EMBL" id="CAJHNH020000538">
    <property type="protein sequence ID" value="CAG5118343.1"/>
    <property type="molecule type" value="Genomic_DNA"/>
</dbReference>
<evidence type="ECO:0000256" key="3">
    <source>
        <dbReference type="RuleBase" id="RU003423"/>
    </source>
</evidence>
<name>A0A8S3YNH3_9EUPU</name>
<dbReference type="Pfam" id="PF00198">
    <property type="entry name" value="2-oxoacid_dh"/>
    <property type="match status" value="1"/>
</dbReference>
<dbReference type="GO" id="GO:0045254">
    <property type="term" value="C:pyruvate dehydrogenase complex"/>
    <property type="evidence" value="ECO:0007669"/>
    <property type="project" value="InterPro"/>
</dbReference>
<accession>A0A8S3YNH3</accession>